<reference evidence="2" key="1">
    <citation type="submission" date="2006-06" db="EMBL/GenBank/DDBJ databases">
        <authorList>
            <person name="Stapleton M."/>
            <person name="Carlson J."/>
            <person name="Chavez C."/>
            <person name="Frise E."/>
            <person name="George R."/>
            <person name="Pacleb J."/>
            <person name="Park S."/>
            <person name="Wan K."/>
            <person name="Yu C."/>
            <person name="Celniker S."/>
        </authorList>
    </citation>
    <scope>NUCLEOTIDE SEQUENCE</scope>
</reference>
<organism evidence="2">
    <name type="scientific">Drosophila melanogaster</name>
    <name type="common">Fruit fly</name>
    <dbReference type="NCBI Taxonomy" id="7227"/>
    <lineage>
        <taxon>Eukaryota</taxon>
        <taxon>Metazoa</taxon>
        <taxon>Ecdysozoa</taxon>
        <taxon>Arthropoda</taxon>
        <taxon>Hexapoda</taxon>
        <taxon>Insecta</taxon>
        <taxon>Pterygota</taxon>
        <taxon>Neoptera</taxon>
        <taxon>Endopterygota</taxon>
        <taxon>Diptera</taxon>
        <taxon>Brachycera</taxon>
        <taxon>Muscomorpha</taxon>
        <taxon>Ephydroidea</taxon>
        <taxon>Drosophilidae</taxon>
        <taxon>Drosophila</taxon>
        <taxon>Sophophora</taxon>
    </lineage>
</organism>
<dbReference type="VEuPathDB" id="VectorBase:FBgn0010355"/>
<evidence type="ECO:0000313" key="2">
    <source>
        <dbReference type="EMBL" id="ABF85755.1"/>
    </source>
</evidence>
<dbReference type="HOGENOM" id="CLU_000572_3_0_1"/>
<evidence type="ECO:0000256" key="1">
    <source>
        <dbReference type="SAM" id="MobiDB-lite"/>
    </source>
</evidence>
<name>Q1EC79_DROME</name>
<accession>Q1EC79</accession>
<protein>
    <submittedName>
        <fullName evidence="2">IP15326p</fullName>
    </submittedName>
</protein>
<feature type="region of interest" description="Disordered" evidence="1">
    <location>
        <begin position="191"/>
        <end position="217"/>
    </location>
</feature>
<dbReference type="ExpressionAtlas" id="Q1EC79">
    <property type="expression patterns" value="baseline and differential"/>
</dbReference>
<gene>
    <name evidence="2" type="primary">CG17603-RC</name>
</gene>
<feature type="compositionally biased region" description="Low complexity" evidence="1">
    <location>
        <begin position="191"/>
        <end position="208"/>
    </location>
</feature>
<sequence>MDGMFDPKNIKTEIDLEAHHMADESMDVDPNYDPSDFLAMHKQRQSLGEPSSLQGAFTNFLSHEQDDNGPYNPAEASTSAASGADLGMDASMAMQMAPEMPVNTMNNGMGIDDDLDISESDEEDDGSRVRIKKEVFDDGDYALQHQQMGQAASQSQIYMVDSSNEPTTLDYQQPPQLDFQQVQEMEQLQHQVMPPMQSEQLQQQQTPQGDNDYAWTF</sequence>
<feature type="compositionally biased region" description="Acidic residues" evidence="1">
    <location>
        <begin position="111"/>
        <end position="125"/>
    </location>
</feature>
<feature type="region of interest" description="Disordered" evidence="1">
    <location>
        <begin position="61"/>
        <end position="80"/>
    </location>
</feature>
<dbReference type="AlphaFoldDB" id="Q1EC79"/>
<dbReference type="EMBL" id="BT025855">
    <property type="protein sequence ID" value="ABF85755.1"/>
    <property type="molecule type" value="mRNA"/>
</dbReference>
<dbReference type="OrthoDB" id="5752at2759"/>
<proteinExistence type="evidence at transcript level"/>
<feature type="region of interest" description="Disordered" evidence="1">
    <location>
        <begin position="107"/>
        <end position="130"/>
    </location>
</feature>